<sequence length="113" mass="12512">MAYTGELDTGLKIYLDNQGAETVIATFSCGPGQMEKSHRDFQIGSWTLPPEIFHTPEGIMLKIKTAEDEHYIHIQGRSMSILSEVPSLSNSQQIQVSEVSCMPTLEPMQPSSI</sequence>
<dbReference type="RefSeq" id="WP_095722014.1">
    <property type="nucleotide sequence ID" value="NZ_NTFS01000117.1"/>
</dbReference>
<comment type="caution">
    <text evidence="1">The sequence shown here is derived from an EMBL/GenBank/DDBJ whole genome shotgun (WGS) entry which is preliminary data.</text>
</comment>
<accession>A0A2A2TJ64</accession>
<reference evidence="1 2" key="1">
    <citation type="submission" date="2017-08" db="EMBL/GenBank/DDBJ databases">
        <title>Draft genome sequence of filamentous cyanobacterium Calothrix elsteri CCALA 953.</title>
        <authorList>
            <person name="Gagunashvili A.N."/>
            <person name="Elster J."/>
            <person name="Andresson O.S."/>
        </authorList>
    </citation>
    <scope>NUCLEOTIDE SEQUENCE [LARGE SCALE GENOMIC DNA]</scope>
    <source>
        <strain evidence="1 2">CCALA 953</strain>
    </source>
</reference>
<organism evidence="1 2">
    <name type="scientific">Brunnivagina elsteri CCALA 953</name>
    <dbReference type="NCBI Taxonomy" id="987040"/>
    <lineage>
        <taxon>Bacteria</taxon>
        <taxon>Bacillati</taxon>
        <taxon>Cyanobacteriota</taxon>
        <taxon>Cyanophyceae</taxon>
        <taxon>Nostocales</taxon>
        <taxon>Calotrichaceae</taxon>
        <taxon>Brunnivagina</taxon>
    </lineage>
</organism>
<keyword evidence="2" id="KW-1185">Reference proteome</keyword>
<evidence type="ECO:0000313" key="2">
    <source>
        <dbReference type="Proteomes" id="UP000218238"/>
    </source>
</evidence>
<protein>
    <submittedName>
        <fullName evidence="1">Uncharacterized protein</fullName>
    </submittedName>
</protein>
<dbReference type="OrthoDB" id="425513at2"/>
<evidence type="ECO:0000313" key="1">
    <source>
        <dbReference type="EMBL" id="PAX54322.1"/>
    </source>
</evidence>
<dbReference type="EMBL" id="NTFS01000117">
    <property type="protein sequence ID" value="PAX54322.1"/>
    <property type="molecule type" value="Genomic_DNA"/>
</dbReference>
<dbReference type="AlphaFoldDB" id="A0A2A2TJ64"/>
<name>A0A2A2TJ64_9CYAN</name>
<gene>
    <name evidence="1" type="ORF">CK510_12490</name>
</gene>
<dbReference type="Proteomes" id="UP000218238">
    <property type="component" value="Unassembled WGS sequence"/>
</dbReference>
<proteinExistence type="predicted"/>